<comment type="caution">
    <text evidence="1">The sequence shown here is derived from an EMBL/GenBank/DDBJ whole genome shotgun (WGS) entry which is preliminary data.</text>
</comment>
<dbReference type="Proteomes" id="UP000226106">
    <property type="component" value="Unassembled WGS sequence"/>
</dbReference>
<sequence length="74" mass="8463">MFYEEQLMIEKVINSFAKVDKVKGERCQIKVSNFESMKDDFDYGFLVVGLHREGYIVSLLREGGELALTVTLIA</sequence>
<dbReference type="AlphaFoldDB" id="A0A9X7AS77"/>
<evidence type="ECO:0000313" key="1">
    <source>
        <dbReference type="EMBL" id="PFT50866.1"/>
    </source>
</evidence>
<gene>
    <name evidence="1" type="ORF">COK72_02335</name>
</gene>
<evidence type="ECO:0000313" key="2">
    <source>
        <dbReference type="Proteomes" id="UP000226106"/>
    </source>
</evidence>
<organism evidence="1 2">
    <name type="scientific">Bacillus thuringiensis</name>
    <dbReference type="NCBI Taxonomy" id="1428"/>
    <lineage>
        <taxon>Bacteria</taxon>
        <taxon>Bacillati</taxon>
        <taxon>Bacillota</taxon>
        <taxon>Bacilli</taxon>
        <taxon>Bacillales</taxon>
        <taxon>Bacillaceae</taxon>
        <taxon>Bacillus</taxon>
        <taxon>Bacillus cereus group</taxon>
    </lineage>
</organism>
<protein>
    <submittedName>
        <fullName evidence="1">Uncharacterized protein</fullName>
    </submittedName>
</protein>
<dbReference type="EMBL" id="NVCO01000007">
    <property type="protein sequence ID" value="PFT50866.1"/>
    <property type="molecule type" value="Genomic_DNA"/>
</dbReference>
<accession>A0A9X7AS77</accession>
<proteinExistence type="predicted"/>
<reference evidence="1 2" key="1">
    <citation type="submission" date="2017-09" db="EMBL/GenBank/DDBJ databases">
        <title>Large-scale bioinformatics analysis of Bacillus genomes uncovers conserved roles of natural products in bacterial physiology.</title>
        <authorList>
            <consortium name="Agbiome Team Llc"/>
            <person name="Bleich R.M."/>
            <person name="Grubbs K.J."/>
            <person name="Santa Maria K.C."/>
            <person name="Allen S.E."/>
            <person name="Farag S."/>
            <person name="Shank E.A."/>
            <person name="Bowers A."/>
        </authorList>
    </citation>
    <scope>NUCLEOTIDE SEQUENCE [LARGE SCALE GENOMIC DNA]</scope>
    <source>
        <strain evidence="1 2">AFS065400</strain>
    </source>
</reference>
<name>A0A9X7AS77_BACTU</name>